<dbReference type="GO" id="GO:0034040">
    <property type="term" value="F:ATPase-coupled lipid transmembrane transporter activity"/>
    <property type="evidence" value="ECO:0007669"/>
    <property type="project" value="TreeGrafter"/>
</dbReference>
<dbReference type="CDD" id="cd03228">
    <property type="entry name" value="ABCC_MRP_Like"/>
    <property type="match status" value="1"/>
</dbReference>
<dbReference type="PROSITE" id="PS00211">
    <property type="entry name" value="ABC_TRANSPORTER_1"/>
    <property type="match status" value="1"/>
</dbReference>
<protein>
    <recommendedName>
        <fullName evidence="4">ABC transporter domain-containing protein</fullName>
    </recommendedName>
</protein>
<proteinExistence type="inferred from homology"/>
<dbReference type="SMART" id="SM00382">
    <property type="entry name" value="AAA"/>
    <property type="match status" value="1"/>
</dbReference>
<evidence type="ECO:0000256" key="1">
    <source>
        <dbReference type="ARBA" id="ARBA00022741"/>
    </source>
</evidence>
<dbReference type="Proteomes" id="UP000559027">
    <property type="component" value="Unassembled WGS sequence"/>
</dbReference>
<dbReference type="PANTHER" id="PTHR24221:SF654">
    <property type="entry name" value="ATP-BINDING CASSETTE SUB-FAMILY B MEMBER 6"/>
    <property type="match status" value="1"/>
</dbReference>
<dbReference type="AlphaFoldDB" id="A0A8H5GG56"/>
<feature type="domain" description="ABC transporter" evidence="4">
    <location>
        <begin position="448"/>
        <end position="716"/>
    </location>
</feature>
<dbReference type="InterPro" id="IPR003439">
    <property type="entry name" value="ABC_transporter-like_ATP-bd"/>
</dbReference>
<dbReference type="InterPro" id="IPR017871">
    <property type="entry name" value="ABC_transporter-like_CS"/>
</dbReference>
<keyword evidence="6" id="KW-1185">Reference proteome</keyword>
<comment type="caution">
    <text evidence="5">The sequence shown here is derived from an EMBL/GenBank/DDBJ whole genome shotgun (WGS) entry which is preliminary data.</text>
</comment>
<gene>
    <name evidence="5" type="ORF">D9756_000770</name>
</gene>
<dbReference type="GO" id="GO:0016887">
    <property type="term" value="F:ATP hydrolysis activity"/>
    <property type="evidence" value="ECO:0007669"/>
    <property type="project" value="InterPro"/>
</dbReference>
<accession>A0A8H5GG56</accession>
<dbReference type="PROSITE" id="PS50893">
    <property type="entry name" value="ABC_TRANSPORTER_2"/>
    <property type="match status" value="1"/>
</dbReference>
<comment type="similarity">
    <text evidence="3">Belongs to the ABC transporter superfamily. ABCB family. Heavy Metal importer (TC 3.A.1.210) subfamily.</text>
</comment>
<sequence>MHQRDPLSWCCSLMYHTLAAQCLRFPAHILSHPRPMRDTSKHRPALEDLPDSVFDAWLASRKVPGHDGNLLVPGAQRALNTANTRLALFVTRRTSYAFLKSLWSLNPLRTTLMVSLNIARSLFPAIRGYSQALIVDELYALIASDSFTWSRLLCLLFMEVFRRLLEGSLDAIAASNERVVLESARFYIEYKQMEHRVRLDVPTLTDPTVRDLLQESDLFSRSFSGTGFGFLSPLDFLQIISLSTEILSHLFLIISLTSCPSQCGILILSILSALLPTFLSWYNVPVNPPDPRTTTKEARAADRLEKMRNLAYSDSYRPEIALFGLGEWILKSWSSARRVILEAEATQPYQTSHLAQYNLTELITAVQNIPLLFLLKSSSTCLGSITVYRTSIQSIIYASRGLVTTTQMAFQGIFLMSAFCASLELKPRLQPKDQDPIQYVQKPGGVSLDVKGLSYSYPGSAEPALKNISLSVGAGETLAIVGLNGSGKSTLAKVLLRILDFDKGSLNVNGVDIRLLDPSDYHKHTSAVFQGFSKFNSTVKENVGFGNIEKVGYRPAITQAVHLAEADGLVRSLPKGLMTVLETPGFDSISYPGMMGYNHQQRHGLSGGEWQRVAIARAFMRATEPEVDLLVFDEPKLMLTSSLDAHAQSQIFDTITKISKTPTGERLKTVIFITHRLSTARRADKVAMMENGTITEFGSHEELLAKDGSYASLYRASI</sequence>
<dbReference type="OrthoDB" id="6500128at2759"/>
<dbReference type="GO" id="GO:0005524">
    <property type="term" value="F:ATP binding"/>
    <property type="evidence" value="ECO:0007669"/>
    <property type="project" value="UniProtKB-KW"/>
</dbReference>
<evidence type="ECO:0000259" key="4">
    <source>
        <dbReference type="PROSITE" id="PS50893"/>
    </source>
</evidence>
<dbReference type="Gene3D" id="3.40.50.300">
    <property type="entry name" value="P-loop containing nucleotide triphosphate hydrolases"/>
    <property type="match status" value="1"/>
</dbReference>
<organism evidence="5 6">
    <name type="scientific">Leucocoprinus leucothites</name>
    <dbReference type="NCBI Taxonomy" id="201217"/>
    <lineage>
        <taxon>Eukaryota</taxon>
        <taxon>Fungi</taxon>
        <taxon>Dikarya</taxon>
        <taxon>Basidiomycota</taxon>
        <taxon>Agaricomycotina</taxon>
        <taxon>Agaricomycetes</taxon>
        <taxon>Agaricomycetidae</taxon>
        <taxon>Agaricales</taxon>
        <taxon>Agaricineae</taxon>
        <taxon>Agaricaceae</taxon>
        <taxon>Leucocoprinus</taxon>
    </lineage>
</organism>
<reference evidence="5 6" key="1">
    <citation type="journal article" date="2020" name="ISME J.">
        <title>Uncovering the hidden diversity of litter-decomposition mechanisms in mushroom-forming fungi.</title>
        <authorList>
            <person name="Floudas D."/>
            <person name="Bentzer J."/>
            <person name="Ahren D."/>
            <person name="Johansson T."/>
            <person name="Persson P."/>
            <person name="Tunlid A."/>
        </authorList>
    </citation>
    <scope>NUCLEOTIDE SEQUENCE [LARGE SCALE GENOMIC DNA]</scope>
    <source>
        <strain evidence="5 6">CBS 146.42</strain>
    </source>
</reference>
<dbReference type="EMBL" id="JAACJO010000001">
    <property type="protein sequence ID" value="KAF5364317.1"/>
    <property type="molecule type" value="Genomic_DNA"/>
</dbReference>
<evidence type="ECO:0000313" key="6">
    <source>
        <dbReference type="Proteomes" id="UP000559027"/>
    </source>
</evidence>
<dbReference type="InterPro" id="IPR039421">
    <property type="entry name" value="Type_1_exporter"/>
</dbReference>
<dbReference type="SUPFAM" id="SSF52540">
    <property type="entry name" value="P-loop containing nucleoside triphosphate hydrolases"/>
    <property type="match status" value="1"/>
</dbReference>
<evidence type="ECO:0000313" key="5">
    <source>
        <dbReference type="EMBL" id="KAF5364317.1"/>
    </source>
</evidence>
<dbReference type="Pfam" id="PF00005">
    <property type="entry name" value="ABC_tran"/>
    <property type="match status" value="1"/>
</dbReference>
<dbReference type="InterPro" id="IPR027417">
    <property type="entry name" value="P-loop_NTPase"/>
</dbReference>
<keyword evidence="1" id="KW-0547">Nucleotide-binding</keyword>
<keyword evidence="2" id="KW-0067">ATP-binding</keyword>
<name>A0A8H5GG56_9AGAR</name>
<dbReference type="InterPro" id="IPR003593">
    <property type="entry name" value="AAA+_ATPase"/>
</dbReference>
<evidence type="ECO:0000256" key="3">
    <source>
        <dbReference type="ARBA" id="ARBA00024363"/>
    </source>
</evidence>
<evidence type="ECO:0000256" key="2">
    <source>
        <dbReference type="ARBA" id="ARBA00022840"/>
    </source>
</evidence>
<dbReference type="PANTHER" id="PTHR24221">
    <property type="entry name" value="ATP-BINDING CASSETTE SUB-FAMILY B"/>
    <property type="match status" value="1"/>
</dbReference>